<dbReference type="EMBL" id="JAVREZ010000009">
    <property type="protein sequence ID" value="MDT0483615.1"/>
    <property type="molecule type" value="Genomic_DNA"/>
</dbReference>
<evidence type="ECO:0000256" key="1">
    <source>
        <dbReference type="SAM" id="Phobius"/>
    </source>
</evidence>
<name>A0ABU2VDH6_9ACTN</name>
<keyword evidence="1" id="KW-1133">Transmembrane helix</keyword>
<evidence type="ECO:0000313" key="2">
    <source>
        <dbReference type="EMBL" id="MDT0483615.1"/>
    </source>
</evidence>
<dbReference type="Proteomes" id="UP001183824">
    <property type="component" value="Unassembled WGS sequence"/>
</dbReference>
<sequence length="255" mass="28063">MAVAAQELGLGAFGSLVENNPKRPEWAAIVPLSLVGLGAFAFGIAIAAEGERQDGTWYNGLPMLAMAAFALGLACWFLLRRRPPKTWVAWYEHGVLRQTADDEPEAWGWDEIDQVARQDVQVVKQFGSYMKYRLLVVPEAGGQIVVDNTYGGVLPFTEGLTDTFSRSRVKKDAGRLNAGERVDFGGIIDINTGGLGKGSRRLGWREVERIDLKNGSLHIHRRGDARPWMALPAVGFPNLLVFLTLCDVLQRQNSA</sequence>
<feature type="transmembrane region" description="Helical" evidence="1">
    <location>
        <begin position="26"/>
        <end position="48"/>
    </location>
</feature>
<feature type="transmembrane region" description="Helical" evidence="1">
    <location>
        <begin position="60"/>
        <end position="79"/>
    </location>
</feature>
<organism evidence="2 3">
    <name type="scientific">Streptomyces doebereineriae</name>
    <dbReference type="NCBI Taxonomy" id="3075528"/>
    <lineage>
        <taxon>Bacteria</taxon>
        <taxon>Bacillati</taxon>
        <taxon>Actinomycetota</taxon>
        <taxon>Actinomycetes</taxon>
        <taxon>Kitasatosporales</taxon>
        <taxon>Streptomycetaceae</taxon>
        <taxon>Streptomyces</taxon>
    </lineage>
</organism>
<protein>
    <submittedName>
        <fullName evidence="2">Uncharacterized protein</fullName>
    </submittedName>
</protein>
<comment type="caution">
    <text evidence="2">The sequence shown here is derived from an EMBL/GenBank/DDBJ whole genome shotgun (WGS) entry which is preliminary data.</text>
</comment>
<dbReference type="Pfam" id="PF20226">
    <property type="entry name" value="DUF6585"/>
    <property type="match status" value="1"/>
</dbReference>
<evidence type="ECO:0000313" key="3">
    <source>
        <dbReference type="Proteomes" id="UP001183824"/>
    </source>
</evidence>
<gene>
    <name evidence="2" type="ORF">RNB18_25975</name>
</gene>
<proteinExistence type="predicted"/>
<dbReference type="RefSeq" id="WP_311716534.1">
    <property type="nucleotide sequence ID" value="NZ_JAVREZ010000009.1"/>
</dbReference>
<dbReference type="InterPro" id="IPR046492">
    <property type="entry name" value="DUF6585"/>
</dbReference>
<keyword evidence="1" id="KW-0812">Transmembrane</keyword>
<keyword evidence="3" id="KW-1185">Reference proteome</keyword>
<accession>A0ABU2VDH6</accession>
<reference evidence="3" key="1">
    <citation type="submission" date="2023-07" db="EMBL/GenBank/DDBJ databases">
        <title>30 novel species of actinomycetes from the DSMZ collection.</title>
        <authorList>
            <person name="Nouioui I."/>
        </authorList>
    </citation>
    <scope>NUCLEOTIDE SEQUENCE [LARGE SCALE GENOMIC DNA]</scope>
    <source>
        <strain evidence="3">DSM 41640</strain>
    </source>
</reference>
<keyword evidence="1" id="KW-0472">Membrane</keyword>